<dbReference type="KEGG" id="vg:79585521"/>
<proteinExistence type="predicted"/>
<sequence length="232" mass="24171">MAMKFKINKAAYDKLTPEFQGEYIAGDNDGEYVLDVSDLPAPEDVGPVKRALEAERNAHKATKAKLSTAEATIAAAPDVAALTAEHEKTTGKLKTFAEKTLVDNAALALATKISTSPSLLLPHIRSRLVADMSGDEPVTKVLGADGKPGDLTIEKLGEEFVANKDFAAIIKASNGSGGGTPPKPTIKPLGSGMQPKAGEQADANVDLSKLPAKDMAARIAERKAAQAAAAQQ</sequence>
<dbReference type="Proteomes" id="UP000502376">
    <property type="component" value="Segment"/>
</dbReference>
<organism evidence="2 3">
    <name type="scientific">Sphingomonas phage Eidolon</name>
    <dbReference type="NCBI Taxonomy" id="2686311"/>
    <lineage>
        <taxon>Viruses</taxon>
        <taxon>Duplodnaviria</taxon>
        <taxon>Heunggongvirae</taxon>
        <taxon>Uroviricota</taxon>
        <taxon>Caudoviricetes</taxon>
        <taxon>Johnpaulvirinae</taxon>
        <taxon>Eidolonvirus</taxon>
        <taxon>Eidolonvirus eidolon</taxon>
    </lineage>
</organism>
<evidence type="ECO:0000313" key="2">
    <source>
        <dbReference type="EMBL" id="QJD54390.1"/>
    </source>
</evidence>
<feature type="region of interest" description="Disordered" evidence="1">
    <location>
        <begin position="172"/>
        <end position="206"/>
    </location>
</feature>
<evidence type="ECO:0000256" key="1">
    <source>
        <dbReference type="SAM" id="MobiDB-lite"/>
    </source>
</evidence>
<evidence type="ECO:0000313" key="3">
    <source>
        <dbReference type="Proteomes" id="UP000502376"/>
    </source>
</evidence>
<dbReference type="EMBL" id="MN734437">
    <property type="protein sequence ID" value="QJD54390.1"/>
    <property type="molecule type" value="Genomic_DNA"/>
</dbReference>
<keyword evidence="3" id="KW-1185">Reference proteome</keyword>
<dbReference type="GeneID" id="79585521"/>
<name>A0A6M3T890_9CAUD</name>
<protein>
    <submittedName>
        <fullName evidence="2">Putative structural protein</fullName>
    </submittedName>
</protein>
<reference evidence="2 3" key="1">
    <citation type="submission" date="2019-11" db="EMBL/GenBank/DDBJ databases">
        <authorList>
            <person name="Hylling O."/>
            <person name="Hansen L.H."/>
            <person name="Johansen A."/>
        </authorList>
    </citation>
    <scope>NUCLEOTIDE SEQUENCE [LARGE SCALE GENOMIC DNA]</scope>
</reference>
<accession>A0A6M3T890</accession>
<dbReference type="RefSeq" id="YP_010738156.1">
    <property type="nucleotide sequence ID" value="NC_073023.1"/>
</dbReference>